<reference evidence="1 2" key="2">
    <citation type="submission" date="2019-11" db="EMBL/GenBank/DDBJ databases">
        <authorList>
            <person name="Lu H."/>
        </authorList>
    </citation>
    <scope>NUCLEOTIDE SEQUENCE [LARGE SCALE GENOMIC DNA]</scope>
    <source>
        <strain evidence="1 2">FIM1</strain>
    </source>
</reference>
<sequence length="185" mass="21560">MLGYPLDGQKNTVTMTPGFKMKRPRSPDLIGIENYKRQRLIYDFEHLSLGSRSNDGVKKHKLDSGLSSFKTVVSKRMWEAVERELSGSNKNDKLYEKIFEQLRQYSMQVIKWYDWRTVIRDMWTKWCIYKNIPILGYTFSNTNGNLDADMDIDMDMEFATDAETDTGKDTVIDGYGTDFDIDMDA</sequence>
<organism evidence="1 2">
    <name type="scientific">Kluyveromyces marxianus</name>
    <name type="common">Yeast</name>
    <name type="synonym">Candida kefyr</name>
    <dbReference type="NCBI Taxonomy" id="4911"/>
    <lineage>
        <taxon>Eukaryota</taxon>
        <taxon>Fungi</taxon>
        <taxon>Dikarya</taxon>
        <taxon>Ascomycota</taxon>
        <taxon>Saccharomycotina</taxon>
        <taxon>Saccharomycetes</taxon>
        <taxon>Saccharomycetales</taxon>
        <taxon>Saccharomycetaceae</taxon>
        <taxon>Kluyveromyces</taxon>
    </lineage>
</organism>
<dbReference type="Proteomes" id="UP000422736">
    <property type="component" value="Chromosome 1"/>
</dbReference>
<gene>
    <name evidence="1" type="ORF">FIM1_83</name>
</gene>
<proteinExistence type="predicted"/>
<accession>A0ABX6ENX0</accession>
<keyword evidence="2" id="KW-1185">Reference proteome</keyword>
<name>A0ABX6ENX0_KLUMA</name>
<reference evidence="1 2" key="1">
    <citation type="submission" date="2016-03" db="EMBL/GenBank/DDBJ databases">
        <title>How can Kluyveromyces marxianus grow so fast - potential evolutionary course in Saccharomyces Complex revealed by comparative genomics.</title>
        <authorList>
            <person name="Mo W."/>
            <person name="Lu W."/>
            <person name="Yang X."/>
            <person name="Qi J."/>
            <person name="Lv H."/>
        </authorList>
    </citation>
    <scope>NUCLEOTIDE SEQUENCE [LARGE SCALE GENOMIC DNA]</scope>
    <source>
        <strain evidence="1 2">FIM1</strain>
    </source>
</reference>
<evidence type="ECO:0000313" key="1">
    <source>
        <dbReference type="EMBL" id="QGN13446.1"/>
    </source>
</evidence>
<protein>
    <submittedName>
        <fullName evidence="1">YPL071C</fullName>
    </submittedName>
</protein>
<dbReference type="EMBL" id="CP015054">
    <property type="protein sequence ID" value="QGN13446.1"/>
    <property type="molecule type" value="Genomic_DNA"/>
</dbReference>
<evidence type="ECO:0000313" key="2">
    <source>
        <dbReference type="Proteomes" id="UP000422736"/>
    </source>
</evidence>